<dbReference type="GO" id="GO:0006401">
    <property type="term" value="P:RNA catabolic process"/>
    <property type="evidence" value="ECO:0007669"/>
    <property type="project" value="TreeGrafter"/>
</dbReference>
<protein>
    <submittedName>
        <fullName evidence="4">Ribonuclease T2</fullName>
    </submittedName>
</protein>
<dbReference type="Pfam" id="PF00445">
    <property type="entry name" value="Ribonuclease_T2"/>
    <property type="match status" value="1"/>
</dbReference>
<comment type="caution">
    <text evidence="4">The sequence shown here is derived from an EMBL/GenBank/DDBJ whole genome shotgun (WGS) entry which is preliminary data.</text>
</comment>
<reference evidence="4 5" key="1">
    <citation type="submission" date="2016-07" db="EMBL/GenBank/DDBJ databases">
        <title>Pervasive Adenine N6-methylation of Active Genes in Fungi.</title>
        <authorList>
            <consortium name="DOE Joint Genome Institute"/>
            <person name="Mondo S.J."/>
            <person name="Dannebaum R.O."/>
            <person name="Kuo R.C."/>
            <person name="Labutti K."/>
            <person name="Haridas S."/>
            <person name="Kuo A."/>
            <person name="Salamov A."/>
            <person name="Ahrendt S.R."/>
            <person name="Lipzen A."/>
            <person name="Sullivan W."/>
            <person name="Andreopoulos W.B."/>
            <person name="Clum A."/>
            <person name="Lindquist E."/>
            <person name="Daum C."/>
            <person name="Ramamoorthy G.K."/>
            <person name="Gryganskyi A."/>
            <person name="Culley D."/>
            <person name="Magnuson J.K."/>
            <person name="James T.Y."/>
            <person name="O'Malley M.A."/>
            <person name="Stajich J.E."/>
            <person name="Spatafora J.W."/>
            <person name="Visel A."/>
            <person name="Grigoriev I.V."/>
        </authorList>
    </citation>
    <scope>NUCLEOTIDE SEQUENCE [LARGE SCALE GENOMIC DNA]</scope>
    <source>
        <strain evidence="4 5">ATCC 12442</strain>
    </source>
</reference>
<evidence type="ECO:0000256" key="2">
    <source>
        <dbReference type="RuleBase" id="RU004328"/>
    </source>
</evidence>
<name>A0A1Y1VS37_9FUNG</name>
<evidence type="ECO:0000256" key="3">
    <source>
        <dbReference type="SAM" id="MobiDB-lite"/>
    </source>
</evidence>
<proteinExistence type="inferred from homology"/>
<dbReference type="GO" id="GO:0003723">
    <property type="term" value="F:RNA binding"/>
    <property type="evidence" value="ECO:0007669"/>
    <property type="project" value="InterPro"/>
</dbReference>
<comment type="similarity">
    <text evidence="1 2">Belongs to the RNase T2 family.</text>
</comment>
<evidence type="ECO:0000313" key="4">
    <source>
        <dbReference type="EMBL" id="ORX63855.1"/>
    </source>
</evidence>
<dbReference type="OrthoDB" id="435754at2759"/>
<dbReference type="PANTHER" id="PTHR11240">
    <property type="entry name" value="RIBONUCLEASE T2"/>
    <property type="match status" value="1"/>
</dbReference>
<dbReference type="PROSITE" id="PS00530">
    <property type="entry name" value="RNASE_T2_1"/>
    <property type="match status" value="1"/>
</dbReference>
<dbReference type="InterPro" id="IPR018188">
    <property type="entry name" value="RNase_T2_His_AS_1"/>
</dbReference>
<evidence type="ECO:0000313" key="5">
    <source>
        <dbReference type="Proteomes" id="UP000193922"/>
    </source>
</evidence>
<dbReference type="PANTHER" id="PTHR11240:SF22">
    <property type="entry name" value="RIBONUCLEASE T2"/>
    <property type="match status" value="1"/>
</dbReference>
<sequence>MCPQNVLSCSTEALAKKADTCCYEQYGVHVLTQQWNKDVGPADMFTLHGLWPSACKGKSPPTFGCDNSRRKKKVKSILQAAKPELVADMLIYWPASDNRHDEFWGKEWTRHGTCATTLDPKCFKSYTQNEDIVEYFSNAIKLHKSHNYIPALASKGIVPDDTALVDPKDFKDAIKTKLNIDVEISCTQSADGTEEILNEVRTYFNVKLTSDYTLTAAKGRNSCTKPFKFPKKKSASSSSTSASASSTTSSASTSSSVSTTSVQATSA</sequence>
<dbReference type="InterPro" id="IPR036430">
    <property type="entry name" value="RNase_T2-like_sf"/>
</dbReference>
<dbReference type="Proteomes" id="UP000193922">
    <property type="component" value="Unassembled WGS sequence"/>
</dbReference>
<organism evidence="4 5">
    <name type="scientific">Linderina pennispora</name>
    <dbReference type="NCBI Taxonomy" id="61395"/>
    <lineage>
        <taxon>Eukaryota</taxon>
        <taxon>Fungi</taxon>
        <taxon>Fungi incertae sedis</taxon>
        <taxon>Zoopagomycota</taxon>
        <taxon>Kickxellomycotina</taxon>
        <taxon>Kickxellomycetes</taxon>
        <taxon>Kickxellales</taxon>
        <taxon>Kickxellaceae</taxon>
        <taxon>Linderina</taxon>
    </lineage>
</organism>
<dbReference type="GO" id="GO:0005576">
    <property type="term" value="C:extracellular region"/>
    <property type="evidence" value="ECO:0007669"/>
    <property type="project" value="TreeGrafter"/>
</dbReference>
<feature type="region of interest" description="Disordered" evidence="3">
    <location>
        <begin position="224"/>
        <end position="267"/>
    </location>
</feature>
<evidence type="ECO:0000256" key="1">
    <source>
        <dbReference type="ARBA" id="ARBA00007469"/>
    </source>
</evidence>
<dbReference type="SUPFAM" id="SSF55895">
    <property type="entry name" value="Ribonuclease Rh-like"/>
    <property type="match status" value="1"/>
</dbReference>
<dbReference type="Gene3D" id="3.90.730.10">
    <property type="entry name" value="Ribonuclease T2-like"/>
    <property type="match status" value="1"/>
</dbReference>
<accession>A0A1Y1VS37</accession>
<feature type="compositionally biased region" description="Low complexity" evidence="3">
    <location>
        <begin position="235"/>
        <end position="267"/>
    </location>
</feature>
<dbReference type="AlphaFoldDB" id="A0A1Y1VS37"/>
<gene>
    <name evidence="4" type="ORF">DL89DRAFT_230420</name>
</gene>
<dbReference type="InterPro" id="IPR001568">
    <property type="entry name" value="RNase_T2-like"/>
</dbReference>
<keyword evidence="5" id="KW-1185">Reference proteome</keyword>
<dbReference type="GO" id="GO:0033897">
    <property type="term" value="F:ribonuclease T2 activity"/>
    <property type="evidence" value="ECO:0007669"/>
    <property type="project" value="InterPro"/>
</dbReference>
<dbReference type="EMBL" id="MCFD01000148">
    <property type="protein sequence ID" value="ORX63855.1"/>
    <property type="molecule type" value="Genomic_DNA"/>
</dbReference>
<dbReference type="GeneID" id="63801550"/>
<dbReference type="RefSeq" id="XP_040739083.1">
    <property type="nucleotide sequence ID" value="XM_040884902.1"/>
</dbReference>